<feature type="signal peptide" evidence="1">
    <location>
        <begin position="1"/>
        <end position="17"/>
    </location>
</feature>
<name>A0A5C5GA42_9RHOB</name>
<evidence type="ECO:0000313" key="2">
    <source>
        <dbReference type="EMBL" id="TNY30905.1"/>
    </source>
</evidence>
<evidence type="ECO:0000256" key="1">
    <source>
        <dbReference type="SAM" id="SignalP"/>
    </source>
</evidence>
<keyword evidence="1" id="KW-0732">Signal</keyword>
<dbReference type="EMBL" id="VFFF01000003">
    <property type="protein sequence ID" value="TNY30905.1"/>
    <property type="molecule type" value="Genomic_DNA"/>
</dbReference>
<dbReference type="Proteomes" id="UP000314011">
    <property type="component" value="Unassembled WGS sequence"/>
</dbReference>
<feature type="chain" id="PRO_5023063553" evidence="1">
    <location>
        <begin position="18"/>
        <end position="96"/>
    </location>
</feature>
<dbReference type="OrthoDB" id="9810895at2"/>
<accession>A0A5C5GA42</accession>
<organism evidence="2 3">
    <name type="scientific">Pelagovum pacificum</name>
    <dbReference type="NCBI Taxonomy" id="2588711"/>
    <lineage>
        <taxon>Bacteria</taxon>
        <taxon>Pseudomonadati</taxon>
        <taxon>Pseudomonadota</taxon>
        <taxon>Alphaproteobacteria</taxon>
        <taxon>Rhodobacterales</taxon>
        <taxon>Paracoccaceae</taxon>
        <taxon>Pelagovum</taxon>
    </lineage>
</organism>
<dbReference type="RefSeq" id="WP_140197171.1">
    <property type="nucleotide sequence ID" value="NZ_CP065915.1"/>
</dbReference>
<sequence>MRHVILLGAMAASAATAEPSTIAEVICAPTPEMMTRLTIDFRATREAIGLRDHEQMMEIWTDAQGGWTMVASYASGRSCIVAMGVDWQTLSGDDAS</sequence>
<gene>
    <name evidence="2" type="ORF">FHY64_17520</name>
</gene>
<comment type="caution">
    <text evidence="2">The sequence shown here is derived from an EMBL/GenBank/DDBJ whole genome shotgun (WGS) entry which is preliminary data.</text>
</comment>
<protein>
    <submittedName>
        <fullName evidence="2">Uncharacterized protein</fullName>
    </submittedName>
</protein>
<proteinExistence type="predicted"/>
<evidence type="ECO:0000313" key="3">
    <source>
        <dbReference type="Proteomes" id="UP000314011"/>
    </source>
</evidence>
<reference evidence="2 3" key="1">
    <citation type="submission" date="2019-06" db="EMBL/GenBank/DDBJ databases">
        <title>Genome of new Rhodobacteraceae sp. SM1903.</title>
        <authorList>
            <person name="Ren X."/>
        </authorList>
    </citation>
    <scope>NUCLEOTIDE SEQUENCE [LARGE SCALE GENOMIC DNA]</scope>
    <source>
        <strain evidence="2 3">SM1903</strain>
    </source>
</reference>
<dbReference type="AlphaFoldDB" id="A0A5C5GA42"/>
<keyword evidence="3" id="KW-1185">Reference proteome</keyword>